<dbReference type="InterPro" id="IPR036412">
    <property type="entry name" value="HAD-like_sf"/>
</dbReference>
<name>L1J6Y9_GUITC</name>
<dbReference type="CDD" id="cd07505">
    <property type="entry name" value="HAD_BPGM-like"/>
    <property type="match status" value="1"/>
</dbReference>
<dbReference type="HOGENOM" id="CLU_045011_13_3_1"/>
<dbReference type="PRINTS" id="PR00413">
    <property type="entry name" value="HADHALOGNASE"/>
</dbReference>
<dbReference type="Proteomes" id="UP000011087">
    <property type="component" value="Unassembled WGS sequence"/>
</dbReference>
<dbReference type="InterPro" id="IPR051806">
    <property type="entry name" value="HAD-like_SPP"/>
</dbReference>
<dbReference type="InterPro" id="IPR023198">
    <property type="entry name" value="PGP-like_dom2"/>
</dbReference>
<dbReference type="PaxDb" id="55529-EKX43869"/>
<dbReference type="Pfam" id="PF13419">
    <property type="entry name" value="HAD_2"/>
    <property type="match status" value="1"/>
</dbReference>
<dbReference type="InterPro" id="IPR006439">
    <property type="entry name" value="HAD-SF_hydro_IA"/>
</dbReference>
<reference evidence="3" key="2">
    <citation type="submission" date="2012-11" db="EMBL/GenBank/DDBJ databases">
        <authorList>
            <person name="Kuo A."/>
            <person name="Curtis B.A."/>
            <person name="Tanifuji G."/>
            <person name="Burki F."/>
            <person name="Gruber A."/>
            <person name="Irimia M."/>
            <person name="Maruyama S."/>
            <person name="Arias M.C."/>
            <person name="Ball S.G."/>
            <person name="Gile G.H."/>
            <person name="Hirakawa Y."/>
            <person name="Hopkins J.F."/>
            <person name="Rensing S.A."/>
            <person name="Schmutz J."/>
            <person name="Symeonidi A."/>
            <person name="Elias M."/>
            <person name="Eveleigh R.J."/>
            <person name="Herman E.K."/>
            <person name="Klute M.J."/>
            <person name="Nakayama T."/>
            <person name="Obornik M."/>
            <person name="Reyes-Prieto A."/>
            <person name="Armbrust E.V."/>
            <person name="Aves S.J."/>
            <person name="Beiko R.G."/>
            <person name="Coutinho P."/>
            <person name="Dacks J.B."/>
            <person name="Durnford D.G."/>
            <person name="Fast N.M."/>
            <person name="Green B.R."/>
            <person name="Grisdale C."/>
            <person name="Hempe F."/>
            <person name="Henrissat B."/>
            <person name="Hoppner M.P."/>
            <person name="Ishida K.-I."/>
            <person name="Kim E."/>
            <person name="Koreny L."/>
            <person name="Kroth P.G."/>
            <person name="Liu Y."/>
            <person name="Malik S.-B."/>
            <person name="Maier U.G."/>
            <person name="McRose D."/>
            <person name="Mock T."/>
            <person name="Neilson J.A."/>
            <person name="Onodera N.T."/>
            <person name="Poole A.M."/>
            <person name="Pritham E.J."/>
            <person name="Richards T.A."/>
            <person name="Rocap G."/>
            <person name="Roy S.W."/>
            <person name="Sarai C."/>
            <person name="Schaack S."/>
            <person name="Shirato S."/>
            <person name="Slamovits C.H."/>
            <person name="Spencer D.F."/>
            <person name="Suzuki S."/>
            <person name="Worden A.Z."/>
            <person name="Zauner S."/>
            <person name="Barry K."/>
            <person name="Bell C."/>
            <person name="Bharti A.K."/>
            <person name="Crow J.A."/>
            <person name="Grimwood J."/>
            <person name="Kramer R."/>
            <person name="Lindquist E."/>
            <person name="Lucas S."/>
            <person name="Salamov A."/>
            <person name="McFadden G.I."/>
            <person name="Lane C.E."/>
            <person name="Keeling P.J."/>
            <person name="Gray M.W."/>
            <person name="Grigoriev I.V."/>
            <person name="Archibald J.M."/>
        </authorList>
    </citation>
    <scope>NUCLEOTIDE SEQUENCE</scope>
    <source>
        <strain evidence="3">CCMP2712</strain>
    </source>
</reference>
<dbReference type="eggNOG" id="KOG2914">
    <property type="taxonomic scope" value="Eukaryota"/>
</dbReference>
<dbReference type="KEGG" id="gtt:GUITHDRAFT_110319"/>
<reference evidence="1 3" key="1">
    <citation type="journal article" date="2012" name="Nature">
        <title>Algal genomes reveal evolutionary mosaicism and the fate of nucleomorphs.</title>
        <authorList>
            <consortium name="DOE Joint Genome Institute"/>
            <person name="Curtis B.A."/>
            <person name="Tanifuji G."/>
            <person name="Burki F."/>
            <person name="Gruber A."/>
            <person name="Irimia M."/>
            <person name="Maruyama S."/>
            <person name="Arias M.C."/>
            <person name="Ball S.G."/>
            <person name="Gile G.H."/>
            <person name="Hirakawa Y."/>
            <person name="Hopkins J.F."/>
            <person name="Kuo A."/>
            <person name="Rensing S.A."/>
            <person name="Schmutz J."/>
            <person name="Symeonidi A."/>
            <person name="Elias M."/>
            <person name="Eveleigh R.J."/>
            <person name="Herman E.K."/>
            <person name="Klute M.J."/>
            <person name="Nakayama T."/>
            <person name="Obornik M."/>
            <person name="Reyes-Prieto A."/>
            <person name="Armbrust E.V."/>
            <person name="Aves S.J."/>
            <person name="Beiko R.G."/>
            <person name="Coutinho P."/>
            <person name="Dacks J.B."/>
            <person name="Durnford D.G."/>
            <person name="Fast N.M."/>
            <person name="Green B.R."/>
            <person name="Grisdale C.J."/>
            <person name="Hempel F."/>
            <person name="Henrissat B."/>
            <person name="Hoppner M.P."/>
            <person name="Ishida K."/>
            <person name="Kim E."/>
            <person name="Koreny L."/>
            <person name="Kroth P.G."/>
            <person name="Liu Y."/>
            <person name="Malik S.B."/>
            <person name="Maier U.G."/>
            <person name="McRose D."/>
            <person name="Mock T."/>
            <person name="Neilson J.A."/>
            <person name="Onodera N.T."/>
            <person name="Poole A.M."/>
            <person name="Pritham E.J."/>
            <person name="Richards T.A."/>
            <person name="Rocap G."/>
            <person name="Roy S.W."/>
            <person name="Sarai C."/>
            <person name="Schaack S."/>
            <person name="Shirato S."/>
            <person name="Slamovits C.H."/>
            <person name="Spencer D.F."/>
            <person name="Suzuki S."/>
            <person name="Worden A.Z."/>
            <person name="Zauner S."/>
            <person name="Barry K."/>
            <person name="Bell C."/>
            <person name="Bharti A.K."/>
            <person name="Crow J.A."/>
            <person name="Grimwood J."/>
            <person name="Kramer R."/>
            <person name="Lindquist E."/>
            <person name="Lucas S."/>
            <person name="Salamov A."/>
            <person name="McFadden G.I."/>
            <person name="Lane C.E."/>
            <person name="Keeling P.J."/>
            <person name="Gray M.W."/>
            <person name="Grigoriev I.V."/>
            <person name="Archibald J.M."/>
        </authorList>
    </citation>
    <scope>NUCLEOTIDE SEQUENCE</scope>
    <source>
        <strain evidence="1 3">CCMP2712</strain>
    </source>
</reference>
<sequence>MKIDNIEDLSGVEALIFDCDGTLVDSMPMWCENWIKTCEHFGMKLTEEEFYSHAGKTVEETFKILCKEQAVDVDPDAFYRKKDDLASEMIPLVREIKPVCDIARANHGRIPMAVVSSGPRKMVAKFLSQCKLETLFAVLICAEDVERHKPHPDPFLTAARSLGIPPDKCRVYEDADAGVEAALSAGMSVVDVRKIPGVLPVLK</sequence>
<accession>L1J6Y9</accession>
<dbReference type="Gene3D" id="1.10.150.240">
    <property type="entry name" value="Putative phosphatase, domain 2"/>
    <property type="match status" value="1"/>
</dbReference>
<dbReference type="SUPFAM" id="SSF56784">
    <property type="entry name" value="HAD-like"/>
    <property type="match status" value="1"/>
</dbReference>
<dbReference type="InterPro" id="IPR023214">
    <property type="entry name" value="HAD_sf"/>
</dbReference>
<proteinExistence type="predicted"/>
<organism evidence="1">
    <name type="scientific">Guillardia theta (strain CCMP2712)</name>
    <name type="common">Cryptophyte</name>
    <dbReference type="NCBI Taxonomy" id="905079"/>
    <lineage>
        <taxon>Eukaryota</taxon>
        <taxon>Cryptophyceae</taxon>
        <taxon>Pyrenomonadales</taxon>
        <taxon>Geminigeraceae</taxon>
        <taxon>Guillardia</taxon>
    </lineage>
</organism>
<dbReference type="OMA" id="KMRHTLG"/>
<evidence type="ECO:0000313" key="3">
    <source>
        <dbReference type="Proteomes" id="UP000011087"/>
    </source>
</evidence>
<dbReference type="EnsemblProtists" id="EKX43869">
    <property type="protein sequence ID" value="EKX43869"/>
    <property type="gene ID" value="GUITHDRAFT_110319"/>
</dbReference>
<dbReference type="InterPro" id="IPR041492">
    <property type="entry name" value="HAD_2"/>
</dbReference>
<reference evidence="2" key="3">
    <citation type="submission" date="2015-06" db="UniProtKB">
        <authorList>
            <consortium name="EnsemblProtists"/>
        </authorList>
    </citation>
    <scope>IDENTIFICATION</scope>
</reference>
<dbReference type="NCBIfam" id="TIGR01509">
    <property type="entry name" value="HAD-SF-IA-v3"/>
    <property type="match status" value="1"/>
</dbReference>
<keyword evidence="3" id="KW-1185">Reference proteome</keyword>
<evidence type="ECO:0008006" key="4">
    <source>
        <dbReference type="Google" id="ProtNLM"/>
    </source>
</evidence>
<gene>
    <name evidence="1" type="ORF">GUITHDRAFT_110319</name>
</gene>
<dbReference type="RefSeq" id="XP_005830849.1">
    <property type="nucleotide sequence ID" value="XM_005830792.1"/>
</dbReference>
<dbReference type="PANTHER" id="PTHR43481:SF4">
    <property type="entry name" value="GLYCEROL-1-PHOSPHATE PHOSPHOHYDROLASE 1-RELATED"/>
    <property type="match status" value="1"/>
</dbReference>
<dbReference type="SFLD" id="SFLDS00003">
    <property type="entry name" value="Haloacid_Dehalogenase"/>
    <property type="match status" value="1"/>
</dbReference>
<dbReference type="Gene3D" id="3.40.50.1000">
    <property type="entry name" value="HAD superfamily/HAD-like"/>
    <property type="match status" value="1"/>
</dbReference>
<dbReference type="GO" id="GO:0050308">
    <property type="term" value="F:sugar-phosphatase activity"/>
    <property type="evidence" value="ECO:0007669"/>
    <property type="project" value="TreeGrafter"/>
</dbReference>
<dbReference type="EMBL" id="JH993008">
    <property type="protein sequence ID" value="EKX43869.1"/>
    <property type="molecule type" value="Genomic_DNA"/>
</dbReference>
<dbReference type="PANTHER" id="PTHR43481">
    <property type="entry name" value="FRUCTOSE-1-PHOSPHATE PHOSPHATASE"/>
    <property type="match status" value="1"/>
</dbReference>
<dbReference type="SFLD" id="SFLDG01129">
    <property type="entry name" value="C1.5:_HAD__Beta-PGM__Phosphata"/>
    <property type="match status" value="1"/>
</dbReference>
<dbReference type="AlphaFoldDB" id="L1J6Y9"/>
<dbReference type="GeneID" id="17300457"/>
<evidence type="ECO:0000313" key="1">
    <source>
        <dbReference type="EMBL" id="EKX43869.1"/>
    </source>
</evidence>
<evidence type="ECO:0000313" key="2">
    <source>
        <dbReference type="EnsemblProtists" id="EKX43869"/>
    </source>
</evidence>
<dbReference type="OrthoDB" id="40579at2759"/>
<protein>
    <recommendedName>
        <fullName evidence="4">HAD family phosphatase</fullName>
    </recommendedName>
</protein>